<keyword evidence="1 4" id="KW-0808">Transferase</keyword>
<organism evidence="4 5">
    <name type="scientific">Kaistella jeonii</name>
    <dbReference type="NCBI Taxonomy" id="266749"/>
    <lineage>
        <taxon>Bacteria</taxon>
        <taxon>Pseudomonadati</taxon>
        <taxon>Bacteroidota</taxon>
        <taxon>Flavobacteriia</taxon>
        <taxon>Flavobacteriales</taxon>
        <taxon>Weeksellaceae</taxon>
        <taxon>Chryseobacterium group</taxon>
        <taxon>Kaistella</taxon>
    </lineage>
</organism>
<name>A0A0C1FCV4_9FLAO</name>
<reference evidence="4 5" key="1">
    <citation type="submission" date="2014-10" db="EMBL/GenBank/DDBJ databases">
        <title>Kaistella jeonii genome.</title>
        <authorList>
            <person name="Clayton J.T."/>
            <person name="Newman J.D."/>
        </authorList>
    </citation>
    <scope>NUCLEOTIDE SEQUENCE [LARGE SCALE GENOMIC DNA]</scope>
    <source>
        <strain evidence="4 5">DSM 17048</strain>
    </source>
</reference>
<comment type="caution">
    <text evidence="4">The sequence shown here is derived from an EMBL/GenBank/DDBJ whole genome shotgun (WGS) entry which is preliminary data.</text>
</comment>
<evidence type="ECO:0000313" key="5">
    <source>
        <dbReference type="Proteomes" id="UP000031473"/>
    </source>
</evidence>
<dbReference type="SUPFAM" id="SSF53756">
    <property type="entry name" value="UDP-Glycosyltransferase/glycogen phosphorylase"/>
    <property type="match status" value="1"/>
</dbReference>
<protein>
    <submittedName>
        <fullName evidence="4">Glycosyl transferase family 1</fullName>
    </submittedName>
</protein>
<dbReference type="PANTHER" id="PTHR46401:SF2">
    <property type="entry name" value="GLYCOSYLTRANSFERASE WBBK-RELATED"/>
    <property type="match status" value="1"/>
</dbReference>
<dbReference type="Pfam" id="PF13439">
    <property type="entry name" value="Glyco_transf_4"/>
    <property type="match status" value="1"/>
</dbReference>
<accession>A0A0C1FCV4</accession>
<dbReference type="OrthoDB" id="9801609at2"/>
<dbReference type="Gene3D" id="3.40.50.2000">
    <property type="entry name" value="Glycogen Phosphorylase B"/>
    <property type="match status" value="2"/>
</dbReference>
<evidence type="ECO:0000259" key="2">
    <source>
        <dbReference type="Pfam" id="PF00534"/>
    </source>
</evidence>
<dbReference type="CDD" id="cd03809">
    <property type="entry name" value="GT4_MtfB-like"/>
    <property type="match status" value="1"/>
</dbReference>
<dbReference type="AlphaFoldDB" id="A0A0C1FCV4"/>
<proteinExistence type="predicted"/>
<feature type="domain" description="Glycosyltransferase subfamily 4-like N-terminal" evidence="3">
    <location>
        <begin position="63"/>
        <end position="166"/>
    </location>
</feature>
<dbReference type="STRING" id="266749.SAMN05421876_103259"/>
<dbReference type="GO" id="GO:0016757">
    <property type="term" value="F:glycosyltransferase activity"/>
    <property type="evidence" value="ECO:0007669"/>
    <property type="project" value="InterPro"/>
</dbReference>
<evidence type="ECO:0000313" key="4">
    <source>
        <dbReference type="EMBL" id="KIA89648.1"/>
    </source>
</evidence>
<keyword evidence="5" id="KW-1185">Reference proteome</keyword>
<feature type="domain" description="Glycosyl transferase family 1" evidence="2">
    <location>
        <begin position="181"/>
        <end position="317"/>
    </location>
</feature>
<dbReference type="InterPro" id="IPR028098">
    <property type="entry name" value="Glyco_trans_4-like_N"/>
</dbReference>
<evidence type="ECO:0000256" key="1">
    <source>
        <dbReference type="ARBA" id="ARBA00022679"/>
    </source>
</evidence>
<dbReference type="PANTHER" id="PTHR46401">
    <property type="entry name" value="GLYCOSYLTRANSFERASE WBBK-RELATED"/>
    <property type="match status" value="1"/>
</dbReference>
<dbReference type="Proteomes" id="UP000031473">
    <property type="component" value="Unassembled WGS sequence"/>
</dbReference>
<gene>
    <name evidence="4" type="ORF">OA86_03195</name>
</gene>
<dbReference type="InterPro" id="IPR001296">
    <property type="entry name" value="Glyco_trans_1"/>
</dbReference>
<dbReference type="Pfam" id="PF00534">
    <property type="entry name" value="Glycos_transf_1"/>
    <property type="match status" value="1"/>
</dbReference>
<sequence length="362" mass="42855">MSKKKILLDLERLRYPYSGIANVFRNLAKGSENKNQQFDITYFGDFSALDFKLSNIIEWKKWHKFYENFSQKFDIIHVSHQLSSYFQKNYKNSIKVVTVHDLNFLHENLSDKKRRKMLKKVNNNLKNTDYLVCISEYAKKDVEENKHLLTFNKLKEIVVIHNGVELPEDRIYDLGKFSFLNQKKYILNIGVLFDKKNQLSLVEMLPFIDDDLVLIASDEKNPYAENLRTRIKELKLENRVHFLRNISEEEKYALIQNCDAMCHPSIAEGFGIPPIEAMAFGKPVFLSTFTSLPEIGGDAAFYFENFEPQKMAEFFTEKMKFYEENEEDLSLKIKNWTKQYDYKVMSNNYLKFYEEILEKSIS</sequence>
<dbReference type="RefSeq" id="WP_039348774.1">
    <property type="nucleotide sequence ID" value="NZ_FOLA01000003.1"/>
</dbReference>
<evidence type="ECO:0000259" key="3">
    <source>
        <dbReference type="Pfam" id="PF13439"/>
    </source>
</evidence>
<dbReference type="EMBL" id="JSYL01000002">
    <property type="protein sequence ID" value="KIA89648.1"/>
    <property type="molecule type" value="Genomic_DNA"/>
</dbReference>